<evidence type="ECO:0000256" key="3">
    <source>
        <dbReference type="ARBA" id="ARBA00022989"/>
    </source>
</evidence>
<reference evidence="7 8" key="1">
    <citation type="submission" date="2024-05" db="EMBL/GenBank/DDBJ databases">
        <authorList>
            <person name="Liu Q."/>
            <person name="Xin Y.-H."/>
        </authorList>
    </citation>
    <scope>NUCLEOTIDE SEQUENCE [LARGE SCALE GENOMIC DNA]</scope>
    <source>
        <strain evidence="7 8">CGMCC 1.10181</strain>
    </source>
</reference>
<keyword evidence="3 5" id="KW-1133">Transmembrane helix</keyword>
<comment type="caution">
    <text evidence="7">The sequence shown here is derived from an EMBL/GenBank/DDBJ whole genome shotgun (WGS) entry which is preliminary data.</text>
</comment>
<evidence type="ECO:0000259" key="6">
    <source>
        <dbReference type="Pfam" id="PF04893"/>
    </source>
</evidence>
<accession>A0ABU9XZQ4</accession>
<sequence>MATQLPGDQSAGMIDRIKRLLISPTQEWPLIDAEPMTVKGIFMTWVLPLAAIGPVAHLIGMLVFGIGFLGISYHPPIGVVLGSAITMYVLALIGTFVMALVIDWLAPNFGATKNPVSAMKVVAFSMTAAWIAGIFQIIPNLGWLGLVGLYSLYLLWIGLPLLMKAPADKAPAYVIVSILVCCVAMAVVNLAASSISGTFIRPPLIADSGSVSGAVTVPGVGSVDLGKANEAVAGLKAATDRMKADAANGTSSAVPVAALQALLPASIGGFTRGDVETQSGGIGGINGSHAEARYTQGDQSFRLSVADMSAAGSIMSLGGAMNMQSSRQTATGYEKTEMVGGAMVTEKWDNQSHSGSYGTMAASRFMVSAEGSAPDIATLKQAVASIDTGRLAALAK</sequence>
<name>A0ABU9XZQ4_9SPHN</name>
<feature type="transmembrane region" description="Helical" evidence="5">
    <location>
        <begin position="45"/>
        <end position="73"/>
    </location>
</feature>
<keyword evidence="8" id="KW-1185">Reference proteome</keyword>
<dbReference type="Proteomes" id="UP001419910">
    <property type="component" value="Unassembled WGS sequence"/>
</dbReference>
<protein>
    <submittedName>
        <fullName evidence="7">Yip1 family protein</fullName>
    </submittedName>
</protein>
<evidence type="ECO:0000313" key="7">
    <source>
        <dbReference type="EMBL" id="MEN2789046.1"/>
    </source>
</evidence>
<dbReference type="EMBL" id="JBDIME010000003">
    <property type="protein sequence ID" value="MEN2789046.1"/>
    <property type="molecule type" value="Genomic_DNA"/>
</dbReference>
<keyword evidence="2 5" id="KW-0812">Transmembrane</keyword>
<dbReference type="RefSeq" id="WP_343891704.1">
    <property type="nucleotide sequence ID" value="NZ_BAAAEH010000047.1"/>
</dbReference>
<evidence type="ECO:0000256" key="2">
    <source>
        <dbReference type="ARBA" id="ARBA00022692"/>
    </source>
</evidence>
<feature type="transmembrane region" description="Helical" evidence="5">
    <location>
        <begin position="85"/>
        <end position="106"/>
    </location>
</feature>
<proteinExistence type="predicted"/>
<keyword evidence="4 5" id="KW-0472">Membrane</keyword>
<organism evidence="7 8">
    <name type="scientific">Sphingomonas oligophenolica</name>
    <dbReference type="NCBI Taxonomy" id="301154"/>
    <lineage>
        <taxon>Bacteria</taxon>
        <taxon>Pseudomonadati</taxon>
        <taxon>Pseudomonadota</taxon>
        <taxon>Alphaproteobacteria</taxon>
        <taxon>Sphingomonadales</taxon>
        <taxon>Sphingomonadaceae</taxon>
        <taxon>Sphingomonas</taxon>
    </lineage>
</organism>
<dbReference type="Pfam" id="PF04893">
    <property type="entry name" value="Yip1"/>
    <property type="match status" value="1"/>
</dbReference>
<feature type="transmembrane region" description="Helical" evidence="5">
    <location>
        <begin position="118"/>
        <end position="138"/>
    </location>
</feature>
<comment type="subcellular location">
    <subcellularLocation>
        <location evidence="1">Membrane</location>
        <topology evidence="1">Multi-pass membrane protein</topology>
    </subcellularLocation>
</comment>
<evidence type="ECO:0000313" key="8">
    <source>
        <dbReference type="Proteomes" id="UP001419910"/>
    </source>
</evidence>
<dbReference type="InterPro" id="IPR006977">
    <property type="entry name" value="Yip1_dom"/>
</dbReference>
<gene>
    <name evidence="7" type="ORF">ABC974_05365</name>
</gene>
<feature type="transmembrane region" description="Helical" evidence="5">
    <location>
        <begin position="170"/>
        <end position="192"/>
    </location>
</feature>
<evidence type="ECO:0000256" key="1">
    <source>
        <dbReference type="ARBA" id="ARBA00004141"/>
    </source>
</evidence>
<evidence type="ECO:0000256" key="5">
    <source>
        <dbReference type="SAM" id="Phobius"/>
    </source>
</evidence>
<feature type="transmembrane region" description="Helical" evidence="5">
    <location>
        <begin position="144"/>
        <end position="163"/>
    </location>
</feature>
<evidence type="ECO:0000256" key="4">
    <source>
        <dbReference type="ARBA" id="ARBA00023136"/>
    </source>
</evidence>
<feature type="domain" description="Yip1" evidence="6">
    <location>
        <begin position="19"/>
        <end position="187"/>
    </location>
</feature>